<evidence type="ECO:0000256" key="7">
    <source>
        <dbReference type="ARBA" id="ARBA00022884"/>
    </source>
</evidence>
<reference evidence="10 11" key="1">
    <citation type="submission" date="2017-07" db="EMBL/GenBank/DDBJ databases">
        <title>Mechanisms for carbon and nitrogen cycling indicate functional differentiation within the Candidate Phyla Radiation.</title>
        <authorList>
            <person name="Danczak R.E."/>
            <person name="Johnston M.D."/>
            <person name="Kenah C."/>
            <person name="Slattery M."/>
            <person name="Wrighton K.C."/>
            <person name="Wilkins M.J."/>
        </authorList>
    </citation>
    <scope>NUCLEOTIDE SEQUENCE [LARGE SCALE GENOMIC DNA]</scope>
    <source>
        <strain evidence="10">Licking1014_85</strain>
    </source>
</reference>
<evidence type="ECO:0000313" key="10">
    <source>
        <dbReference type="EMBL" id="TSC93657.1"/>
    </source>
</evidence>
<dbReference type="InterPro" id="IPR023382">
    <property type="entry name" value="MnmA-like_central_sf"/>
</dbReference>
<protein>
    <submittedName>
        <fullName evidence="10">tRNA-specific 2-thiouridylase</fullName>
    </submittedName>
</protein>
<dbReference type="GO" id="GO:0016783">
    <property type="term" value="F:sulfurtransferase activity"/>
    <property type="evidence" value="ECO:0007669"/>
    <property type="project" value="InterPro"/>
</dbReference>
<keyword evidence="3" id="KW-0808">Transferase</keyword>
<dbReference type="Gene3D" id="2.30.30.280">
    <property type="entry name" value="Adenine nucleotide alpha hydrolases-like domains"/>
    <property type="match status" value="1"/>
</dbReference>
<dbReference type="EMBL" id="VMGI01000016">
    <property type="protein sequence ID" value="TSC93657.1"/>
    <property type="molecule type" value="Genomic_DNA"/>
</dbReference>
<dbReference type="Gene3D" id="2.40.30.10">
    <property type="entry name" value="Translation factors"/>
    <property type="match status" value="1"/>
</dbReference>
<comment type="caution">
    <text evidence="10">The sequence shown here is derived from an EMBL/GenBank/DDBJ whole genome shotgun (WGS) entry which is preliminary data.</text>
</comment>
<dbReference type="PANTHER" id="PTHR11933">
    <property type="entry name" value="TRNA 5-METHYLAMINOMETHYL-2-THIOURIDYLATE -METHYLTRANSFERASE"/>
    <property type="match status" value="1"/>
</dbReference>
<dbReference type="PANTHER" id="PTHR11933:SF5">
    <property type="entry name" value="MITOCHONDRIAL TRNA-SPECIFIC 2-THIOURIDYLASE 1"/>
    <property type="match status" value="1"/>
</dbReference>
<dbReference type="AlphaFoldDB" id="A0A554LLB6"/>
<sequence length="108" mass="12427">NDKNDKPPLYVIDKDIKNNILIVGTDEETFASGMVLNNSRILEFENSRIITCQIRYRQTPFKIKFIENRESRIKILFSEPIRAVTPGQHAVFYNGDRVMGGGIIENQI</sequence>
<organism evidence="10 11">
    <name type="scientific">Candidatus Berkelbacteria bacterium Licking1014_85</name>
    <dbReference type="NCBI Taxonomy" id="2017148"/>
    <lineage>
        <taxon>Bacteria</taxon>
        <taxon>Candidatus Berkelbacteria</taxon>
    </lineage>
</organism>
<evidence type="ECO:0000256" key="8">
    <source>
        <dbReference type="ARBA" id="ARBA00023157"/>
    </source>
</evidence>
<keyword evidence="7" id="KW-0694">RNA-binding</keyword>
<evidence type="ECO:0000256" key="1">
    <source>
        <dbReference type="ARBA" id="ARBA00022490"/>
    </source>
</evidence>
<dbReference type="FunFam" id="2.40.30.10:FF:000023">
    <property type="entry name" value="tRNA-specific 2-thiouridylase MnmA"/>
    <property type="match status" value="1"/>
</dbReference>
<dbReference type="GO" id="GO:0000049">
    <property type="term" value="F:tRNA binding"/>
    <property type="evidence" value="ECO:0007669"/>
    <property type="project" value="UniProtKB-KW"/>
</dbReference>
<evidence type="ECO:0000256" key="6">
    <source>
        <dbReference type="ARBA" id="ARBA00022840"/>
    </source>
</evidence>
<evidence type="ECO:0000256" key="2">
    <source>
        <dbReference type="ARBA" id="ARBA00022555"/>
    </source>
</evidence>
<gene>
    <name evidence="10" type="ORF">CEN91_168</name>
</gene>
<feature type="non-terminal residue" evidence="10">
    <location>
        <position position="1"/>
    </location>
</feature>
<accession>A0A554LLB6</accession>
<keyword evidence="5" id="KW-0547">Nucleotide-binding</keyword>
<keyword evidence="8" id="KW-1015">Disulfide bond</keyword>
<dbReference type="Pfam" id="PF20258">
    <property type="entry name" value="tRNA_Me_trans_C"/>
    <property type="match status" value="1"/>
</dbReference>
<dbReference type="GO" id="GO:0002143">
    <property type="term" value="P:tRNA wobble position uridine thiolation"/>
    <property type="evidence" value="ECO:0007669"/>
    <property type="project" value="TreeGrafter"/>
</dbReference>
<name>A0A554LLB6_9BACT</name>
<evidence type="ECO:0000259" key="9">
    <source>
        <dbReference type="Pfam" id="PF20258"/>
    </source>
</evidence>
<keyword evidence="1" id="KW-0963">Cytoplasm</keyword>
<keyword evidence="4" id="KW-0819">tRNA processing</keyword>
<keyword evidence="2" id="KW-0820">tRNA-binding</keyword>
<dbReference type="InterPro" id="IPR046885">
    <property type="entry name" value="MnmA-like_C"/>
</dbReference>
<keyword evidence="6" id="KW-0067">ATP-binding</keyword>
<evidence type="ECO:0000256" key="3">
    <source>
        <dbReference type="ARBA" id="ARBA00022679"/>
    </source>
</evidence>
<evidence type="ECO:0000256" key="5">
    <source>
        <dbReference type="ARBA" id="ARBA00022741"/>
    </source>
</evidence>
<dbReference type="Proteomes" id="UP000315589">
    <property type="component" value="Unassembled WGS sequence"/>
</dbReference>
<dbReference type="GO" id="GO:0005524">
    <property type="term" value="F:ATP binding"/>
    <property type="evidence" value="ECO:0007669"/>
    <property type="project" value="UniProtKB-KW"/>
</dbReference>
<evidence type="ECO:0000313" key="11">
    <source>
        <dbReference type="Proteomes" id="UP000315589"/>
    </source>
</evidence>
<feature type="domain" description="tRNA-specific 2-thiouridylase MnmA-like C-terminal" evidence="9">
    <location>
        <begin position="45"/>
        <end position="104"/>
    </location>
</feature>
<evidence type="ECO:0000256" key="4">
    <source>
        <dbReference type="ARBA" id="ARBA00022694"/>
    </source>
</evidence>
<proteinExistence type="predicted"/>